<protein>
    <recommendedName>
        <fullName evidence="3">Spore coat protein, CotS family</fullName>
    </recommendedName>
</protein>
<dbReference type="InterPro" id="IPR047175">
    <property type="entry name" value="CotS-like"/>
</dbReference>
<keyword evidence="2" id="KW-1185">Reference proteome</keyword>
<evidence type="ECO:0000313" key="2">
    <source>
        <dbReference type="Proteomes" id="UP001431199"/>
    </source>
</evidence>
<accession>A0ABT2M202</accession>
<dbReference type="SUPFAM" id="SSF56112">
    <property type="entry name" value="Protein kinase-like (PK-like)"/>
    <property type="match status" value="1"/>
</dbReference>
<organism evidence="1 2">
    <name type="scientific">Eubacterium album</name>
    <dbReference type="NCBI Taxonomy" id="2978477"/>
    <lineage>
        <taxon>Bacteria</taxon>
        <taxon>Bacillati</taxon>
        <taxon>Bacillota</taxon>
        <taxon>Clostridia</taxon>
        <taxon>Eubacteriales</taxon>
        <taxon>Eubacteriaceae</taxon>
        <taxon>Eubacterium</taxon>
    </lineage>
</organism>
<gene>
    <name evidence="1" type="ORF">N5B56_10730</name>
</gene>
<sequence length="332" mass="39855">MNEKSLTVLEQYEINLKEIFRTKGNYGCVTEKDIYILQEYNDGEKKGGTHNLIGTYLEKNGLCCDYPIPNKEGKYVSVSIDGYTYILKKWFNARECDISLKTDIMKSVSNLGKFHSITENTYDLWNDEYGLHNIDNIINVYERHNREIIKVRNYINKRKNKSKFELDLQVEIGKYYRQGEQGIWELKNSSYEQLYKEAIANKSVCHGVFNHHSVLFEDGKTIVINMKKFGYGLQLYDFYGYLRKIMEKNEWDEELAWEVMDTYSLQVNLTKEKIRVLWSFFVYPEKFWKIINYYFNSNKAWSSDKNQEKLKQFQFQEEKRQQFIAQLKKKWE</sequence>
<dbReference type="InterPro" id="IPR011009">
    <property type="entry name" value="Kinase-like_dom_sf"/>
</dbReference>
<name>A0ABT2M202_9FIRM</name>
<evidence type="ECO:0008006" key="3">
    <source>
        <dbReference type="Google" id="ProtNLM"/>
    </source>
</evidence>
<reference evidence="1" key="1">
    <citation type="submission" date="2022-09" db="EMBL/GenBank/DDBJ databases">
        <title>Eubacterium sp. LFL-14 isolated from human feces.</title>
        <authorList>
            <person name="Liu F."/>
        </authorList>
    </citation>
    <scope>NUCLEOTIDE SEQUENCE</scope>
    <source>
        <strain evidence="1">LFL-14</strain>
    </source>
</reference>
<dbReference type="EMBL" id="JAODBU010000010">
    <property type="protein sequence ID" value="MCT7399554.1"/>
    <property type="molecule type" value="Genomic_DNA"/>
</dbReference>
<dbReference type="PANTHER" id="PTHR39179">
    <property type="entry name" value="SPORE COAT PROTEIN I"/>
    <property type="match status" value="1"/>
</dbReference>
<dbReference type="Gene3D" id="3.90.1200.10">
    <property type="match status" value="1"/>
</dbReference>
<comment type="caution">
    <text evidence="1">The sequence shown here is derived from an EMBL/GenBank/DDBJ whole genome shotgun (WGS) entry which is preliminary data.</text>
</comment>
<evidence type="ECO:0000313" key="1">
    <source>
        <dbReference type="EMBL" id="MCT7399554.1"/>
    </source>
</evidence>
<proteinExistence type="predicted"/>
<dbReference type="Gene3D" id="3.30.200.20">
    <property type="entry name" value="Phosphorylase Kinase, domain 1"/>
    <property type="match status" value="1"/>
</dbReference>
<dbReference type="PANTHER" id="PTHR39179:SF1">
    <property type="entry name" value="SPORE COAT PROTEIN I"/>
    <property type="match status" value="1"/>
</dbReference>
<dbReference type="RefSeq" id="WP_147586633.1">
    <property type="nucleotide sequence ID" value="NZ_JAODBU010000010.1"/>
</dbReference>
<dbReference type="Proteomes" id="UP001431199">
    <property type="component" value="Unassembled WGS sequence"/>
</dbReference>